<dbReference type="OrthoDB" id="5979581at2759"/>
<dbReference type="InterPro" id="IPR051175">
    <property type="entry name" value="CLK_kinases"/>
</dbReference>
<dbReference type="GeneID" id="68354469"/>
<dbReference type="PANTHER" id="PTHR45646:SF11">
    <property type="entry name" value="SERINE_THREONINE-PROTEIN KINASE DOA"/>
    <property type="match status" value="1"/>
</dbReference>
<dbReference type="PROSITE" id="PS50011">
    <property type="entry name" value="PROTEIN_KINASE_DOM"/>
    <property type="match status" value="1"/>
</dbReference>
<dbReference type="GO" id="GO:0005524">
    <property type="term" value="F:ATP binding"/>
    <property type="evidence" value="ECO:0007669"/>
    <property type="project" value="UniProtKB-UniRule"/>
</dbReference>
<gene>
    <name evidence="9" type="ORF">HRG_05340</name>
</gene>
<dbReference type="InterPro" id="IPR011009">
    <property type="entry name" value="Kinase-like_dom_sf"/>
</dbReference>
<dbReference type="GO" id="GO:0004674">
    <property type="term" value="F:protein serine/threonine kinase activity"/>
    <property type="evidence" value="ECO:0007669"/>
    <property type="project" value="UniProtKB-KW"/>
</dbReference>
<evidence type="ECO:0000256" key="4">
    <source>
        <dbReference type="ARBA" id="ARBA00022777"/>
    </source>
</evidence>
<evidence type="ECO:0000256" key="7">
    <source>
        <dbReference type="SAM" id="MobiDB-lite"/>
    </source>
</evidence>
<evidence type="ECO:0000313" key="10">
    <source>
        <dbReference type="Proteomes" id="UP000824596"/>
    </source>
</evidence>
<evidence type="ECO:0000256" key="6">
    <source>
        <dbReference type="PROSITE-ProRule" id="PRU10141"/>
    </source>
</evidence>
<organism evidence="9 10">
    <name type="scientific">Hirsutella rhossiliensis</name>
    <dbReference type="NCBI Taxonomy" id="111463"/>
    <lineage>
        <taxon>Eukaryota</taxon>
        <taxon>Fungi</taxon>
        <taxon>Dikarya</taxon>
        <taxon>Ascomycota</taxon>
        <taxon>Pezizomycotina</taxon>
        <taxon>Sordariomycetes</taxon>
        <taxon>Hypocreomycetidae</taxon>
        <taxon>Hypocreales</taxon>
        <taxon>Ophiocordycipitaceae</taxon>
        <taxon>Hirsutella</taxon>
    </lineage>
</organism>
<evidence type="ECO:0000259" key="8">
    <source>
        <dbReference type="PROSITE" id="PS50011"/>
    </source>
</evidence>
<dbReference type="GO" id="GO:0005634">
    <property type="term" value="C:nucleus"/>
    <property type="evidence" value="ECO:0007669"/>
    <property type="project" value="TreeGrafter"/>
</dbReference>
<comment type="caution">
    <text evidence="9">The sequence shown here is derived from an EMBL/GenBank/DDBJ whole genome shotgun (WGS) entry which is preliminary data.</text>
</comment>
<feature type="domain" description="Protein kinase" evidence="8">
    <location>
        <begin position="1"/>
        <end position="331"/>
    </location>
</feature>
<dbReference type="Proteomes" id="UP000824596">
    <property type="component" value="Unassembled WGS sequence"/>
</dbReference>
<dbReference type="RefSeq" id="XP_044720343.1">
    <property type="nucleotide sequence ID" value="XM_044863811.1"/>
</dbReference>
<evidence type="ECO:0000256" key="2">
    <source>
        <dbReference type="ARBA" id="ARBA00022679"/>
    </source>
</evidence>
<dbReference type="PANTHER" id="PTHR45646">
    <property type="entry name" value="SERINE/THREONINE-PROTEIN KINASE DOA-RELATED"/>
    <property type="match status" value="1"/>
</dbReference>
<evidence type="ECO:0000256" key="1">
    <source>
        <dbReference type="ARBA" id="ARBA00022527"/>
    </source>
</evidence>
<dbReference type="InterPro" id="IPR017441">
    <property type="entry name" value="Protein_kinase_ATP_BS"/>
</dbReference>
<keyword evidence="4 9" id="KW-0418">Kinase</keyword>
<dbReference type="GO" id="GO:0043484">
    <property type="term" value="P:regulation of RNA splicing"/>
    <property type="evidence" value="ECO:0007669"/>
    <property type="project" value="TreeGrafter"/>
</dbReference>
<keyword evidence="3 6" id="KW-0547">Nucleotide-binding</keyword>
<protein>
    <submittedName>
        <fullName evidence="9">Kinase</fullName>
    </submittedName>
</protein>
<keyword evidence="2" id="KW-0808">Transferase</keyword>
<name>A0A9P8MX21_9HYPO</name>
<feature type="compositionally biased region" description="Low complexity" evidence="7">
    <location>
        <begin position="1"/>
        <end position="15"/>
    </location>
</feature>
<dbReference type="AlphaFoldDB" id="A0A9P8MX21"/>
<evidence type="ECO:0000313" key="9">
    <source>
        <dbReference type="EMBL" id="KAH0962830.1"/>
    </source>
</evidence>
<dbReference type="SUPFAM" id="SSF56112">
    <property type="entry name" value="Protein kinase-like (PK-like)"/>
    <property type="match status" value="1"/>
</dbReference>
<keyword evidence="1" id="KW-0723">Serine/threonine-protein kinase</keyword>
<dbReference type="Gene3D" id="1.10.510.10">
    <property type="entry name" value="Transferase(Phosphotransferase) domain 1"/>
    <property type="match status" value="1"/>
</dbReference>
<dbReference type="PROSITE" id="PS00107">
    <property type="entry name" value="PROTEIN_KINASE_ATP"/>
    <property type="match status" value="1"/>
</dbReference>
<evidence type="ECO:0000256" key="5">
    <source>
        <dbReference type="ARBA" id="ARBA00022840"/>
    </source>
</evidence>
<evidence type="ECO:0000256" key="3">
    <source>
        <dbReference type="ARBA" id="ARBA00022741"/>
    </source>
</evidence>
<dbReference type="InterPro" id="IPR000719">
    <property type="entry name" value="Prot_kinase_dom"/>
</dbReference>
<accession>A0A9P8MX21</accession>
<keyword evidence="5 6" id="KW-0067">ATP-binding</keyword>
<keyword evidence="10" id="KW-1185">Reference proteome</keyword>
<reference evidence="9" key="1">
    <citation type="submission" date="2021-09" db="EMBL/GenBank/DDBJ databases">
        <title>A high-quality genome of the endoparasitic fungus Hirsutella rhossiliensis with a comparison of Hirsutella genomes reveals transposable elements contributing to genome size variation.</title>
        <authorList>
            <person name="Lin R."/>
            <person name="Jiao Y."/>
            <person name="Sun X."/>
            <person name="Ling J."/>
            <person name="Xie B."/>
            <person name="Cheng X."/>
        </authorList>
    </citation>
    <scope>NUCLEOTIDE SEQUENCE</scope>
    <source>
        <strain evidence="9">HR02</strain>
    </source>
</reference>
<feature type="binding site" evidence="6">
    <location>
        <position position="70"/>
    </location>
    <ligand>
        <name>ATP</name>
        <dbReference type="ChEBI" id="CHEBI:30616"/>
    </ligand>
</feature>
<dbReference type="EMBL" id="JAIZPD010000005">
    <property type="protein sequence ID" value="KAH0962830.1"/>
    <property type="molecule type" value="Genomic_DNA"/>
</dbReference>
<feature type="region of interest" description="Disordered" evidence="7">
    <location>
        <begin position="1"/>
        <end position="22"/>
    </location>
</feature>
<dbReference type="Pfam" id="PF00069">
    <property type="entry name" value="Pkinase"/>
    <property type="match status" value="1"/>
</dbReference>
<sequence>MSRSVAASDRSSDSSPDPTVWQQPREFPSTVRIGEVIRDRYQVVAKLGYGMTSTVWLSRDLRERKYLVLKVYINTLRHNQELEVYRHDVLVMKPLGMSLRTFQEMQKNTIFKQDLVSGALDQVLLGLNFLHEANVVHTDLHSDNLLIALTDDSILAKVEDNEINTPSARKRIGDTIIYASQYVLGGAGRLTITDFGQARIGVKHSGNAMPVPYRAPEVILGLPWGPAVDTWSVGLLAWDLLEKESLFRVYDGESEDRNNACHLAAMTAFLGPPPPQFLRKSPVTRKYWDEDGRWNGPVPLPTERTFERLVRALDGEDRDLFLNFVQCFLWLQ</sequence>
<proteinExistence type="predicted"/>
<dbReference type="SMART" id="SM00220">
    <property type="entry name" value="S_TKc"/>
    <property type="match status" value="1"/>
</dbReference>